<evidence type="ECO:0000313" key="3">
    <source>
        <dbReference type="Proteomes" id="UP000177594"/>
    </source>
</evidence>
<dbReference type="AlphaFoldDB" id="A0A1F8EBA5"/>
<comment type="caution">
    <text evidence="2">The sequence shown here is derived from an EMBL/GenBank/DDBJ whole genome shotgun (WGS) entry which is preliminary data.</text>
</comment>
<evidence type="ECO:0000256" key="1">
    <source>
        <dbReference type="SAM" id="Phobius"/>
    </source>
</evidence>
<feature type="transmembrane region" description="Helical" evidence="1">
    <location>
        <begin position="200"/>
        <end position="218"/>
    </location>
</feature>
<dbReference type="Proteomes" id="UP000177594">
    <property type="component" value="Unassembled WGS sequence"/>
</dbReference>
<name>A0A1F8EBA5_9BACT</name>
<sequence length="544" mass="63923">MFYGIINKLNLRKNWSVLILVIFFFWLFFNLLSSHMIYPKEDGLYSGGSTWGDLAIHLTFVNNFLERSFFLRENPVFYGEKMVYPFASDLFSALLVRAGVSLRWALMGPTLLFVILAIFLMYFVIYKITGSRLGAFFAPFIFFLNGSLTGFNYFWQDYKASGLGLKEFTGEMTKSYAHLEDFCLRFSNIISDYILPQRTIVPGLVLGLIVIYFLWQYWDKRGLADLRKAGLTVAFLPLVHSHTFISMIIVAFVLAIIELFEDIRSWKNIVQRWLNFAWPVALIGLPQFAYIYPWGKESFTRFHFGWMAEDESIWEFWARNLIPHSYIFLFAFWVAELKLKKFYIPFLSLFILTNLFLFQPHDYDNMKIMIWWFLGSIIMTAGLIDYLWEKYKKLSLFLIIPMVIGMVLVGSLSVYRESYVSWKLFSFEDIALAEFVKNNTPKESLFLTTDQHNHPIPTLAGRQVLMGFRGWLWTHGINYAERENDIFEMFSGGEESKELIAKYGVDYAAIDKNQINNFHINPDFFIENYPLLYESKNFSIYQLN</sequence>
<keyword evidence="1" id="KW-0472">Membrane</keyword>
<feature type="transmembrane region" description="Helical" evidence="1">
    <location>
        <begin position="341"/>
        <end position="358"/>
    </location>
</feature>
<feature type="transmembrane region" description="Helical" evidence="1">
    <location>
        <begin position="106"/>
        <end position="126"/>
    </location>
</feature>
<keyword evidence="1" id="KW-0812">Transmembrane</keyword>
<feature type="transmembrane region" description="Helical" evidence="1">
    <location>
        <begin position="276"/>
        <end position="295"/>
    </location>
</feature>
<feature type="transmembrane region" description="Helical" evidence="1">
    <location>
        <begin position="394"/>
        <end position="415"/>
    </location>
</feature>
<feature type="transmembrane region" description="Helical" evidence="1">
    <location>
        <begin position="133"/>
        <end position="155"/>
    </location>
</feature>
<feature type="transmembrane region" description="Helical" evidence="1">
    <location>
        <begin position="15"/>
        <end position="38"/>
    </location>
</feature>
<evidence type="ECO:0000313" key="2">
    <source>
        <dbReference type="EMBL" id="OGM97418.1"/>
    </source>
</evidence>
<evidence type="ECO:0008006" key="4">
    <source>
        <dbReference type="Google" id="ProtNLM"/>
    </source>
</evidence>
<feature type="transmembrane region" description="Helical" evidence="1">
    <location>
        <begin position="370"/>
        <end position="388"/>
    </location>
</feature>
<feature type="transmembrane region" description="Helical" evidence="1">
    <location>
        <begin position="230"/>
        <end position="256"/>
    </location>
</feature>
<dbReference type="EMBL" id="MGIZ01000052">
    <property type="protein sequence ID" value="OGM97418.1"/>
    <property type="molecule type" value="Genomic_DNA"/>
</dbReference>
<gene>
    <name evidence="2" type="ORF">A2817_00695</name>
</gene>
<protein>
    <recommendedName>
        <fullName evidence="4">Glycosyltransferase RgtA/B/C/D-like domain-containing protein</fullName>
    </recommendedName>
</protein>
<keyword evidence="1" id="KW-1133">Transmembrane helix</keyword>
<accession>A0A1F8EBA5</accession>
<reference evidence="2 3" key="1">
    <citation type="journal article" date="2016" name="Nat. Commun.">
        <title>Thousands of microbial genomes shed light on interconnected biogeochemical processes in an aquifer system.</title>
        <authorList>
            <person name="Anantharaman K."/>
            <person name="Brown C.T."/>
            <person name="Hug L.A."/>
            <person name="Sharon I."/>
            <person name="Castelle C.J."/>
            <person name="Probst A.J."/>
            <person name="Thomas B.C."/>
            <person name="Singh A."/>
            <person name="Wilkins M.J."/>
            <person name="Karaoz U."/>
            <person name="Brodie E.L."/>
            <person name="Williams K.H."/>
            <person name="Hubbard S.S."/>
            <person name="Banfield J.F."/>
        </authorList>
    </citation>
    <scope>NUCLEOTIDE SEQUENCE [LARGE SCALE GENOMIC DNA]</scope>
</reference>
<feature type="transmembrane region" description="Helical" evidence="1">
    <location>
        <begin position="316"/>
        <end position="335"/>
    </location>
</feature>
<organism evidence="2 3">
    <name type="scientific">Candidatus Yanofskybacteria bacterium RIFCSPHIGHO2_01_FULL_39_8b</name>
    <dbReference type="NCBI Taxonomy" id="1802659"/>
    <lineage>
        <taxon>Bacteria</taxon>
        <taxon>Candidatus Yanofskyibacteriota</taxon>
    </lineage>
</organism>
<proteinExistence type="predicted"/>